<sequence length="115" mass="13299">MLVSALEWMDGWMDIHHDWLVWGLVLWAVSPCCTCPPLLPSVPPPLSHPGLIVLEKSKSKSKSEWSLFSYRNRIGSLDTRRYRCVFCDNESVSVLFCYFFAFFFPPLPTKRLGQD</sequence>
<organism evidence="1 2">
    <name type="scientific">Plenodomus tracheiphilus IPT5</name>
    <dbReference type="NCBI Taxonomy" id="1408161"/>
    <lineage>
        <taxon>Eukaryota</taxon>
        <taxon>Fungi</taxon>
        <taxon>Dikarya</taxon>
        <taxon>Ascomycota</taxon>
        <taxon>Pezizomycotina</taxon>
        <taxon>Dothideomycetes</taxon>
        <taxon>Pleosporomycetidae</taxon>
        <taxon>Pleosporales</taxon>
        <taxon>Pleosporineae</taxon>
        <taxon>Leptosphaeriaceae</taxon>
        <taxon>Plenodomus</taxon>
    </lineage>
</organism>
<dbReference type="Proteomes" id="UP000799423">
    <property type="component" value="Unassembled WGS sequence"/>
</dbReference>
<protein>
    <submittedName>
        <fullName evidence="1">Uncharacterized protein</fullName>
    </submittedName>
</protein>
<proteinExistence type="predicted"/>
<evidence type="ECO:0000313" key="1">
    <source>
        <dbReference type="EMBL" id="KAF2850814.1"/>
    </source>
</evidence>
<reference evidence="1" key="1">
    <citation type="submission" date="2020-01" db="EMBL/GenBank/DDBJ databases">
        <authorList>
            <consortium name="DOE Joint Genome Institute"/>
            <person name="Haridas S."/>
            <person name="Albert R."/>
            <person name="Binder M."/>
            <person name="Bloem J."/>
            <person name="Labutti K."/>
            <person name="Salamov A."/>
            <person name="Andreopoulos B."/>
            <person name="Baker S.E."/>
            <person name="Barry K."/>
            <person name="Bills G."/>
            <person name="Bluhm B.H."/>
            <person name="Cannon C."/>
            <person name="Castanera R."/>
            <person name="Culley D.E."/>
            <person name="Daum C."/>
            <person name="Ezra D."/>
            <person name="Gonzalez J.B."/>
            <person name="Henrissat B."/>
            <person name="Kuo A."/>
            <person name="Liang C."/>
            <person name="Lipzen A."/>
            <person name="Lutzoni F."/>
            <person name="Magnuson J."/>
            <person name="Mondo S."/>
            <person name="Nolan M."/>
            <person name="Ohm R."/>
            <person name="Pangilinan J."/>
            <person name="Park H.-J."/>
            <person name="Ramirez L."/>
            <person name="Alfaro M."/>
            <person name="Sun H."/>
            <person name="Tritt A."/>
            <person name="Yoshinaga Y."/>
            <person name="Zwiers L.-H."/>
            <person name="Turgeon B.G."/>
            <person name="Goodwin S.B."/>
            <person name="Spatafora J.W."/>
            <person name="Crous P.W."/>
            <person name="Grigoriev I.V."/>
        </authorList>
    </citation>
    <scope>NUCLEOTIDE SEQUENCE</scope>
    <source>
        <strain evidence="1">IPT5</strain>
    </source>
</reference>
<dbReference type="EMBL" id="MU006305">
    <property type="protein sequence ID" value="KAF2850814.1"/>
    <property type="molecule type" value="Genomic_DNA"/>
</dbReference>
<name>A0A6A7B6A3_9PLEO</name>
<keyword evidence="2" id="KW-1185">Reference proteome</keyword>
<dbReference type="AlphaFoldDB" id="A0A6A7B6A3"/>
<accession>A0A6A7B6A3</accession>
<evidence type="ECO:0000313" key="2">
    <source>
        <dbReference type="Proteomes" id="UP000799423"/>
    </source>
</evidence>
<gene>
    <name evidence="1" type="ORF">T440DRAFT_86244</name>
</gene>